<feature type="transmembrane region" description="Helical" evidence="1">
    <location>
        <begin position="6"/>
        <end position="25"/>
    </location>
</feature>
<evidence type="ECO:0000313" key="4">
    <source>
        <dbReference type="Proteomes" id="UP001165124"/>
    </source>
</evidence>
<feature type="transmembrane region" description="Helical" evidence="1">
    <location>
        <begin position="110"/>
        <end position="129"/>
    </location>
</feature>
<organism evidence="3 4">
    <name type="scientific">Actinomadura rubrobrunea</name>
    <dbReference type="NCBI Taxonomy" id="115335"/>
    <lineage>
        <taxon>Bacteria</taxon>
        <taxon>Bacillati</taxon>
        <taxon>Actinomycetota</taxon>
        <taxon>Actinomycetes</taxon>
        <taxon>Streptosporangiales</taxon>
        <taxon>Thermomonosporaceae</taxon>
        <taxon>Actinomadura</taxon>
    </lineage>
</organism>
<keyword evidence="1" id="KW-0812">Transmembrane</keyword>
<dbReference type="InterPro" id="IPR021994">
    <property type="entry name" value="DUF3592"/>
</dbReference>
<accession>A0A9W6PRN4</accession>
<dbReference type="Proteomes" id="UP001165124">
    <property type="component" value="Unassembled WGS sequence"/>
</dbReference>
<dbReference type="RefSeq" id="WP_067912066.1">
    <property type="nucleotide sequence ID" value="NZ_BSRZ01000001.1"/>
</dbReference>
<sequence length="153" mass="17058">MVQLVGWAVVAVLTVGWLLLIWSLVERWRSRNWPEVRAVVVEVLERRKLDSSGRPEIYWKPVLSFTAQDGRAVRGIPERHGRLSAGEEVAVRYDPARPEKFYVSGCRKGGIGILLLMLMAIPAVVYGLVRFALPLADRIAGQHVGSPFGPWGS</sequence>
<comment type="caution">
    <text evidence="3">The sequence shown here is derived from an EMBL/GenBank/DDBJ whole genome shotgun (WGS) entry which is preliminary data.</text>
</comment>
<feature type="domain" description="DUF3592" evidence="2">
    <location>
        <begin position="36"/>
        <end position="103"/>
    </location>
</feature>
<keyword evidence="1" id="KW-1133">Transmembrane helix</keyword>
<dbReference type="Pfam" id="PF12158">
    <property type="entry name" value="DUF3592"/>
    <property type="match status" value="1"/>
</dbReference>
<dbReference type="EMBL" id="BSRZ01000001">
    <property type="protein sequence ID" value="GLW62197.1"/>
    <property type="molecule type" value="Genomic_DNA"/>
</dbReference>
<evidence type="ECO:0000256" key="1">
    <source>
        <dbReference type="SAM" id="Phobius"/>
    </source>
</evidence>
<evidence type="ECO:0000313" key="3">
    <source>
        <dbReference type="EMBL" id="GLW62197.1"/>
    </source>
</evidence>
<reference evidence="3" key="1">
    <citation type="submission" date="2023-02" db="EMBL/GenBank/DDBJ databases">
        <title>Actinomadura rubrobrunea NBRC 14622.</title>
        <authorList>
            <person name="Ichikawa N."/>
            <person name="Sato H."/>
            <person name="Tonouchi N."/>
        </authorList>
    </citation>
    <scope>NUCLEOTIDE SEQUENCE</scope>
    <source>
        <strain evidence="3">NBRC 14622</strain>
    </source>
</reference>
<name>A0A9W6PRN4_9ACTN</name>
<keyword evidence="4" id="KW-1185">Reference proteome</keyword>
<gene>
    <name evidence="3" type="ORF">Arub01_04410</name>
</gene>
<keyword evidence="1" id="KW-0472">Membrane</keyword>
<dbReference type="AlphaFoldDB" id="A0A9W6PRN4"/>
<proteinExistence type="predicted"/>
<protein>
    <recommendedName>
        <fullName evidence="2">DUF3592 domain-containing protein</fullName>
    </recommendedName>
</protein>
<evidence type="ECO:0000259" key="2">
    <source>
        <dbReference type="Pfam" id="PF12158"/>
    </source>
</evidence>